<evidence type="ECO:0000259" key="5">
    <source>
        <dbReference type="Pfam" id="PF04542"/>
    </source>
</evidence>
<keyword evidence="4" id="KW-0804">Transcription</keyword>
<feature type="domain" description="RNA polymerase sigma factor 70 region 4 type 2" evidence="6">
    <location>
        <begin position="116"/>
        <end position="163"/>
    </location>
</feature>
<dbReference type="NCBIfam" id="TIGR02985">
    <property type="entry name" value="Sig70_bacteroi1"/>
    <property type="match status" value="1"/>
</dbReference>
<dbReference type="Pfam" id="PF04542">
    <property type="entry name" value="Sigma70_r2"/>
    <property type="match status" value="1"/>
</dbReference>
<dbReference type="eggNOG" id="COG1595">
    <property type="taxonomic scope" value="Bacteria"/>
</dbReference>
<comment type="caution">
    <text evidence="7">The sequence shown here is derived from an EMBL/GenBank/DDBJ whole genome shotgun (WGS) entry which is preliminary data.</text>
</comment>
<dbReference type="SUPFAM" id="SSF88946">
    <property type="entry name" value="Sigma2 domain of RNA polymerase sigma factors"/>
    <property type="match status" value="1"/>
</dbReference>
<dbReference type="Proteomes" id="UP000448877">
    <property type="component" value="Unassembled WGS sequence"/>
</dbReference>
<dbReference type="STRING" id="246787.BcellWH2_02410"/>
<dbReference type="GeneID" id="66306226"/>
<evidence type="ECO:0000313" key="7">
    <source>
        <dbReference type="EMBL" id="KAA5419645.1"/>
    </source>
</evidence>
<name>A0A108TE05_9BACE</name>
<evidence type="ECO:0000256" key="1">
    <source>
        <dbReference type="ARBA" id="ARBA00010641"/>
    </source>
</evidence>
<dbReference type="Gene3D" id="1.10.1740.10">
    <property type="match status" value="1"/>
</dbReference>
<dbReference type="Pfam" id="PF08281">
    <property type="entry name" value="Sigma70_r4_2"/>
    <property type="match status" value="1"/>
</dbReference>
<dbReference type="AlphaFoldDB" id="A0A108TE05"/>
<dbReference type="InterPro" id="IPR014284">
    <property type="entry name" value="RNA_pol_sigma-70_dom"/>
</dbReference>
<dbReference type="InterPro" id="IPR036388">
    <property type="entry name" value="WH-like_DNA-bd_sf"/>
</dbReference>
<dbReference type="EMBL" id="VVYV01000013">
    <property type="protein sequence ID" value="KAA5419645.1"/>
    <property type="molecule type" value="Genomic_DNA"/>
</dbReference>
<evidence type="ECO:0000256" key="3">
    <source>
        <dbReference type="ARBA" id="ARBA00023082"/>
    </source>
</evidence>
<dbReference type="SUPFAM" id="SSF88659">
    <property type="entry name" value="Sigma3 and sigma4 domains of RNA polymerase sigma factors"/>
    <property type="match status" value="1"/>
</dbReference>
<organism evidence="7 8">
    <name type="scientific">Bacteroides cellulosilyticus</name>
    <dbReference type="NCBI Taxonomy" id="246787"/>
    <lineage>
        <taxon>Bacteria</taxon>
        <taxon>Pseudomonadati</taxon>
        <taxon>Bacteroidota</taxon>
        <taxon>Bacteroidia</taxon>
        <taxon>Bacteroidales</taxon>
        <taxon>Bacteroidaceae</taxon>
        <taxon>Bacteroides</taxon>
    </lineage>
</organism>
<dbReference type="RefSeq" id="WP_007216875.1">
    <property type="nucleotide sequence ID" value="NZ_CABMLT010000007.1"/>
</dbReference>
<sequence length="181" mass="20957">MSLFHKKDTKREVFGQMFTELYPRLVRYATQLLGDGEEARDIVGSVMEQAWKQFEKLGPENRGAWLYTAARNACLNRLKHLQVEATNLEALREATRMDVATDYREHERLLQQAESIARNLPEPTCTVLRLCYYEHKTYREAAEQLGISPDTVKKHISKALRTLREAMTLKGGTDDGREKRK</sequence>
<keyword evidence="3" id="KW-0731">Sigma factor</keyword>
<proteinExistence type="inferred from homology"/>
<gene>
    <name evidence="7" type="ORF">F2Y81_09625</name>
</gene>
<dbReference type="NCBIfam" id="TIGR02937">
    <property type="entry name" value="sigma70-ECF"/>
    <property type="match status" value="1"/>
</dbReference>
<dbReference type="GO" id="GO:0006352">
    <property type="term" value="P:DNA-templated transcription initiation"/>
    <property type="evidence" value="ECO:0007669"/>
    <property type="project" value="InterPro"/>
</dbReference>
<dbReference type="InterPro" id="IPR013249">
    <property type="entry name" value="RNA_pol_sigma70_r4_t2"/>
</dbReference>
<dbReference type="InterPro" id="IPR013325">
    <property type="entry name" value="RNA_pol_sigma_r2"/>
</dbReference>
<evidence type="ECO:0000313" key="8">
    <source>
        <dbReference type="Proteomes" id="UP000448877"/>
    </source>
</evidence>
<dbReference type="GO" id="GO:0016987">
    <property type="term" value="F:sigma factor activity"/>
    <property type="evidence" value="ECO:0007669"/>
    <property type="project" value="UniProtKB-KW"/>
</dbReference>
<dbReference type="InterPro" id="IPR039425">
    <property type="entry name" value="RNA_pol_sigma-70-like"/>
</dbReference>
<protein>
    <submittedName>
        <fullName evidence="7">RNA polymerase sigma-70 factor</fullName>
    </submittedName>
</protein>
<evidence type="ECO:0000259" key="6">
    <source>
        <dbReference type="Pfam" id="PF08281"/>
    </source>
</evidence>
<accession>A0A108TE05</accession>
<keyword evidence="2" id="KW-0805">Transcription regulation</keyword>
<evidence type="ECO:0000256" key="2">
    <source>
        <dbReference type="ARBA" id="ARBA00023015"/>
    </source>
</evidence>
<dbReference type="Gene3D" id="1.10.10.10">
    <property type="entry name" value="Winged helix-like DNA-binding domain superfamily/Winged helix DNA-binding domain"/>
    <property type="match status" value="1"/>
</dbReference>
<dbReference type="PANTHER" id="PTHR43133">
    <property type="entry name" value="RNA POLYMERASE ECF-TYPE SIGMA FACTO"/>
    <property type="match status" value="1"/>
</dbReference>
<dbReference type="GO" id="GO:0003677">
    <property type="term" value="F:DNA binding"/>
    <property type="evidence" value="ECO:0007669"/>
    <property type="project" value="InterPro"/>
</dbReference>
<dbReference type="InterPro" id="IPR014327">
    <property type="entry name" value="RNA_pol_sigma70_bacteroid"/>
</dbReference>
<dbReference type="InterPro" id="IPR007627">
    <property type="entry name" value="RNA_pol_sigma70_r2"/>
</dbReference>
<feature type="domain" description="RNA polymerase sigma-70 region 2" evidence="5">
    <location>
        <begin position="17"/>
        <end position="80"/>
    </location>
</feature>
<evidence type="ECO:0000256" key="4">
    <source>
        <dbReference type="ARBA" id="ARBA00023163"/>
    </source>
</evidence>
<comment type="similarity">
    <text evidence="1">Belongs to the sigma-70 factor family. ECF subfamily.</text>
</comment>
<reference evidence="7 8" key="1">
    <citation type="journal article" date="2019" name="Nat. Med.">
        <title>A library of human gut bacterial isolates paired with longitudinal multiomics data enables mechanistic microbiome research.</title>
        <authorList>
            <person name="Poyet M."/>
            <person name="Groussin M."/>
            <person name="Gibbons S.M."/>
            <person name="Avila-Pacheco J."/>
            <person name="Jiang X."/>
            <person name="Kearney S.M."/>
            <person name="Perrotta A.R."/>
            <person name="Berdy B."/>
            <person name="Zhao S."/>
            <person name="Lieberman T.D."/>
            <person name="Swanson P.K."/>
            <person name="Smith M."/>
            <person name="Roesemann S."/>
            <person name="Alexander J.E."/>
            <person name="Rich S.A."/>
            <person name="Livny J."/>
            <person name="Vlamakis H."/>
            <person name="Clish C."/>
            <person name="Bullock K."/>
            <person name="Deik A."/>
            <person name="Scott J."/>
            <person name="Pierce K.A."/>
            <person name="Xavier R.J."/>
            <person name="Alm E.J."/>
        </authorList>
    </citation>
    <scope>NUCLEOTIDE SEQUENCE [LARGE SCALE GENOMIC DNA]</scope>
    <source>
        <strain evidence="7 8">BIOML-A6</strain>
    </source>
</reference>
<dbReference type="InterPro" id="IPR013324">
    <property type="entry name" value="RNA_pol_sigma_r3/r4-like"/>
</dbReference>
<dbReference type="PANTHER" id="PTHR43133:SF46">
    <property type="entry name" value="RNA POLYMERASE SIGMA-70 FACTOR ECF SUBFAMILY"/>
    <property type="match status" value="1"/>
</dbReference>